<evidence type="ECO:0000313" key="7">
    <source>
        <dbReference type="EMBL" id="MDU0353775.1"/>
    </source>
</evidence>
<keyword evidence="2" id="KW-0479">Metal-binding</keyword>
<evidence type="ECO:0000256" key="5">
    <source>
        <dbReference type="ARBA" id="ARBA00023014"/>
    </source>
</evidence>
<reference evidence="7 8" key="1">
    <citation type="submission" date="2023-10" db="EMBL/GenBank/DDBJ databases">
        <title>Glaciecola aquimarina strain GGW-M5 nov., isolated from a coastal seawater.</title>
        <authorList>
            <person name="Bayburt H."/>
            <person name="Kim J.M."/>
            <person name="Choi B.J."/>
            <person name="Jeon C.O."/>
        </authorList>
    </citation>
    <scope>NUCLEOTIDE SEQUENCE [LARGE SCALE GENOMIC DNA]</scope>
    <source>
        <strain evidence="7 8">KCTC 32108</strain>
    </source>
</reference>
<evidence type="ECO:0000256" key="2">
    <source>
        <dbReference type="ARBA" id="ARBA00022723"/>
    </source>
</evidence>
<feature type="chain" id="PRO_5047376240" evidence="6">
    <location>
        <begin position="25"/>
        <end position="384"/>
    </location>
</feature>
<dbReference type="PANTHER" id="PTHR43498:SF1">
    <property type="entry name" value="COB--COM HETERODISULFIDE REDUCTASE IRON-SULFUR SUBUNIT A"/>
    <property type="match status" value="1"/>
</dbReference>
<dbReference type="Proteomes" id="UP001247805">
    <property type="component" value="Unassembled WGS sequence"/>
</dbReference>
<comment type="caution">
    <text evidence="7">The sequence shown here is derived from an EMBL/GenBank/DDBJ whole genome shotgun (WGS) entry which is preliminary data.</text>
</comment>
<dbReference type="Pfam" id="PF12831">
    <property type="entry name" value="FAD_oxidored"/>
    <property type="match status" value="1"/>
</dbReference>
<gene>
    <name evidence="7" type="ORF">RS130_07410</name>
</gene>
<evidence type="ECO:0000313" key="8">
    <source>
        <dbReference type="Proteomes" id="UP001247805"/>
    </source>
</evidence>
<name>A0ABU3SUS8_9ALTE</name>
<keyword evidence="8" id="KW-1185">Reference proteome</keyword>
<dbReference type="RefSeq" id="WP_316025425.1">
    <property type="nucleotide sequence ID" value="NZ_JAWDIO010000002.1"/>
</dbReference>
<sequence>MKRRQFFKLGTAGLVSAGLSPVSAAASSCQSTGLAERELDDWYHLGTGKKGLPKRYEEHEYDLVVLGGGAAGICAAVSAARLGSKVALVQDRPVLGGNASSEMRVHLNGVNRLKTGLAERETGIIEEMLLHNRFENPQESFPVWDHVLYDFVIREKNIELMLNTQAIDVTMKGEQIASVRCWQLTTEKELILHAKLFVDCSGDGLVAAKAGAEYRTGREGKSEFNETFAPDQPDGWQMGASLLMSAKDMGKPIPYTAPSWAIKFDAENAHKRRKFNAYHEGIWWIEVGSDDDIIADQEVNRHKLMGYLHGVWDYIKNSGKFPESKNLALDWVGSLPSRRESRRFIGDYIHHERDLTGLTHFADAVAFGGWGIDEHNPGGWKIFT</sequence>
<keyword evidence="5" id="KW-0411">Iron-sulfur</keyword>
<evidence type="ECO:0000256" key="6">
    <source>
        <dbReference type="SAM" id="SignalP"/>
    </source>
</evidence>
<keyword evidence="6" id="KW-0732">Signal</keyword>
<keyword evidence="3" id="KW-0560">Oxidoreductase</keyword>
<organism evidence="7 8">
    <name type="scientific">Paraglaciecola aquimarina</name>
    <dbReference type="NCBI Taxonomy" id="1235557"/>
    <lineage>
        <taxon>Bacteria</taxon>
        <taxon>Pseudomonadati</taxon>
        <taxon>Pseudomonadota</taxon>
        <taxon>Gammaproteobacteria</taxon>
        <taxon>Alteromonadales</taxon>
        <taxon>Alteromonadaceae</taxon>
        <taxon>Paraglaciecola</taxon>
    </lineage>
</organism>
<dbReference type="InterPro" id="IPR039650">
    <property type="entry name" value="HdrA-like"/>
</dbReference>
<protein>
    <submittedName>
        <fullName evidence="7">FAD-dependent oxidoreductase</fullName>
    </submittedName>
</protein>
<dbReference type="Gene3D" id="3.50.50.60">
    <property type="entry name" value="FAD/NAD(P)-binding domain"/>
    <property type="match status" value="1"/>
</dbReference>
<keyword evidence="1" id="KW-0004">4Fe-4S</keyword>
<feature type="signal peptide" evidence="6">
    <location>
        <begin position="1"/>
        <end position="24"/>
    </location>
</feature>
<dbReference type="EMBL" id="JAWDIO010000002">
    <property type="protein sequence ID" value="MDU0353775.1"/>
    <property type="molecule type" value="Genomic_DNA"/>
</dbReference>
<evidence type="ECO:0000256" key="1">
    <source>
        <dbReference type="ARBA" id="ARBA00022485"/>
    </source>
</evidence>
<evidence type="ECO:0000256" key="3">
    <source>
        <dbReference type="ARBA" id="ARBA00023002"/>
    </source>
</evidence>
<proteinExistence type="predicted"/>
<keyword evidence="4" id="KW-0408">Iron</keyword>
<accession>A0ABU3SUS8</accession>
<dbReference type="PROSITE" id="PS51257">
    <property type="entry name" value="PROKAR_LIPOPROTEIN"/>
    <property type="match status" value="1"/>
</dbReference>
<evidence type="ECO:0000256" key="4">
    <source>
        <dbReference type="ARBA" id="ARBA00023004"/>
    </source>
</evidence>
<dbReference type="SUPFAM" id="SSF51905">
    <property type="entry name" value="FAD/NAD(P)-binding domain"/>
    <property type="match status" value="1"/>
</dbReference>
<dbReference type="PANTHER" id="PTHR43498">
    <property type="entry name" value="FERREDOXIN:COB-COM HETERODISULFIDE REDUCTASE SUBUNIT A"/>
    <property type="match status" value="1"/>
</dbReference>
<dbReference type="InterPro" id="IPR036188">
    <property type="entry name" value="FAD/NAD-bd_sf"/>
</dbReference>